<gene>
    <name evidence="2" type="ORF">PKF032_03090</name>
</gene>
<accession>A0ABN6TV78</accession>
<dbReference type="RefSeq" id="WP_281745595.1">
    <property type="nucleotide sequence ID" value="NZ_AP026974.1"/>
</dbReference>
<dbReference type="Proteomes" id="UP001211204">
    <property type="component" value="Chromosome"/>
</dbReference>
<feature type="signal peptide" evidence="1">
    <location>
        <begin position="1"/>
        <end position="22"/>
    </location>
</feature>
<evidence type="ECO:0000313" key="3">
    <source>
        <dbReference type="Proteomes" id="UP001211204"/>
    </source>
</evidence>
<keyword evidence="1" id="KW-0732">Signal</keyword>
<feature type="chain" id="PRO_5047474447" description="Entry exclusion lipoprotein TrbK" evidence="1">
    <location>
        <begin position="23"/>
        <end position="74"/>
    </location>
</feature>
<keyword evidence="3" id="KW-1185">Reference proteome</keyword>
<evidence type="ECO:0000256" key="1">
    <source>
        <dbReference type="SAM" id="SignalP"/>
    </source>
</evidence>
<evidence type="ECO:0000313" key="2">
    <source>
        <dbReference type="EMBL" id="BDT78421.1"/>
    </source>
</evidence>
<evidence type="ECO:0008006" key="4">
    <source>
        <dbReference type="Google" id="ProtNLM"/>
    </source>
</evidence>
<organism evidence="2 3">
    <name type="scientific">Polynucleobacter yangtzensis</name>
    <dbReference type="NCBI Taxonomy" id="1743159"/>
    <lineage>
        <taxon>Bacteria</taxon>
        <taxon>Pseudomonadati</taxon>
        <taxon>Pseudomonadota</taxon>
        <taxon>Betaproteobacteria</taxon>
        <taxon>Burkholderiales</taxon>
        <taxon>Burkholderiaceae</taxon>
        <taxon>Polynucleobacter</taxon>
    </lineage>
</organism>
<protein>
    <recommendedName>
        <fullName evidence="4">Entry exclusion lipoprotein TrbK</fullName>
    </recommendedName>
</protein>
<sequence length="74" mass="8452">MKISLKKFATFFFFSGVLGLVACVTFPSENQDPAKNNKAAYNKDLRECQEDYPELGSGVHFRQWIGCMNLKGWK</sequence>
<dbReference type="PROSITE" id="PS51257">
    <property type="entry name" value="PROKAR_LIPOPROTEIN"/>
    <property type="match status" value="1"/>
</dbReference>
<reference evidence="2 3" key="1">
    <citation type="submission" date="2022-11" db="EMBL/GenBank/DDBJ databases">
        <title>Complete Genome Sequences of three Polynucleobacter sp. Subcluster PnecC Strains KF022, KF023, and KF032 Isolated from a Shallow Eutrophic Lake in Japan.</title>
        <authorList>
            <person name="Ogata Y."/>
            <person name="Watanabe K."/>
            <person name="Takemine S."/>
            <person name="Shindo C."/>
            <person name="Kurokawa R."/>
            <person name="Suda W."/>
        </authorList>
    </citation>
    <scope>NUCLEOTIDE SEQUENCE [LARGE SCALE GENOMIC DNA]</scope>
    <source>
        <strain evidence="2 3">KF032</strain>
    </source>
</reference>
<name>A0ABN6TV78_9BURK</name>
<proteinExistence type="predicted"/>
<dbReference type="EMBL" id="AP026974">
    <property type="protein sequence ID" value="BDT78421.1"/>
    <property type="molecule type" value="Genomic_DNA"/>
</dbReference>